<dbReference type="Proteomes" id="UP001209570">
    <property type="component" value="Unassembled WGS sequence"/>
</dbReference>
<keyword evidence="1" id="KW-0378">Hydrolase</keyword>
<dbReference type="InterPro" id="IPR044972">
    <property type="entry name" value="Mot1"/>
</dbReference>
<dbReference type="GO" id="GO:0004386">
    <property type="term" value="F:helicase activity"/>
    <property type="evidence" value="ECO:0007669"/>
    <property type="project" value="UniProtKB-KW"/>
</dbReference>
<dbReference type="SMART" id="SM00490">
    <property type="entry name" value="HELICc"/>
    <property type="match status" value="1"/>
</dbReference>
<evidence type="ECO:0000256" key="3">
    <source>
        <dbReference type="ARBA" id="ARBA00023125"/>
    </source>
</evidence>
<dbReference type="InterPro" id="IPR038718">
    <property type="entry name" value="SNF2-like_sf"/>
</dbReference>
<dbReference type="InterPro" id="IPR014001">
    <property type="entry name" value="Helicase_ATP-bd"/>
</dbReference>
<feature type="compositionally biased region" description="Acidic residues" evidence="4">
    <location>
        <begin position="1521"/>
        <end position="1532"/>
    </location>
</feature>
<feature type="domain" description="Helicase ATP-binding" evidence="5">
    <location>
        <begin position="1192"/>
        <end position="1353"/>
    </location>
</feature>
<feature type="region of interest" description="Disordered" evidence="4">
    <location>
        <begin position="901"/>
        <end position="932"/>
    </location>
</feature>
<evidence type="ECO:0000259" key="6">
    <source>
        <dbReference type="PROSITE" id="PS51194"/>
    </source>
</evidence>
<dbReference type="Gene3D" id="1.25.10.10">
    <property type="entry name" value="Leucine-rich Repeat Variant"/>
    <property type="match status" value="1"/>
</dbReference>
<gene>
    <name evidence="7" type="ORF">P43SY_002265</name>
</gene>
<dbReference type="SUPFAM" id="SSF48371">
    <property type="entry name" value="ARM repeat"/>
    <property type="match status" value="1"/>
</dbReference>
<sequence>MTDQQQRACDDPKAAPPLNGPQSARVDSLFHLITDGSSLAIREHAARRLGELALQSPTICAPILQRVRPLLADARWDVRVGVSRCIEALARGLRSVTGCDDAAIALEFARIAFAGREASCPLLNCRTVDVAVVLQDGAPLLRSGGEEYAYATNLSDDERRVRAVQQRRLLLRRLCGGTEGATIWSTHEDALAKRMLPRLNLDHVKDLADDLQDNEMPDTSETSNASKKRTAADLVAAPSAQAEHRADSSSHSVLGLLGALVADLLESIFDAKWEVRHGALAALRHVLLATSASEGSSDLVRRWREEALMRCVCVLALDQFVDYSADGSVAPVRDLCAQVLGVLLGRLESTDLLAEYLQVLRRLLHPSTSWHAAHGGLLGVRYLLKAHAANAPELVPLVVDDVTAALVQHREQEVSEDVAVLAAGILGDAARWLARTPAEAVRRATRALWDALQPPKTATTTRRSGLVAAAAVGAIDCWYRDSGEALDAVPPAVIRGALSSLEPLLHHDSTTVRVAAASSLARFFLIGDAEKETVVPLLARVLWQLLLEGSDEEDEEQNEAAWRSEDKDAKSSSSSSSSDVRDALLDTFTAIVHRLDRPQLEQVPVAEWLDLVASAQAPATLRAAFAGRQDAEQDAEPARERGLPALVSRLALADAVGELCAAAWASRCHTDAIASTLTGSLLSASGERKCGALLVLARWAQQPTAPPPALVDTVVLQAQRDWLQPPSDDRQLLYSEQARLLSRVQALHTRLLALFRAAGVEPPTPSAVTAAQRSRALAEHAAAALPYDRLAPDAFERAHFARQDLFLVDEQLQQAFAATHARVQGLGAVAVVALSETLPRKPGFLVKALMDALKTEPQRVVVARVAATLAEIAAGAGSATKCAAKIVANLSHSAMARVALEGPTQPAEDEDGATKRKKAKKSSEVEEDAPDAARRRLEIRVRNAELALRTMCRRAAADDRDVFLACPALREAVDATWTASDEQQVEQHVQLITLLATAPIARSYVLAWIERLTELVQRAFSKTTTRPRVAAALAALCAASDDVVDRETALAVVLERVLLPGDAHALGATLTMAQLVDRLGAQRLAAVVPALVPLVLRAVNATDRDVRPLAARCFAQLIPLLPLQRDAEATAVQTSRLQTLLAQQSSSRGGGGGLVSGLLQGGDAIPRVDVGGLLHESISLRDYQRHGVDWLAFLVDHALGGVLADDMGLGKTLQVLTVLARHHAARPGERSLVVCPPIVVAHWVHEAQRCLPGVFADVADVSARGAVAKAARSTASSLWITTYAALRRDLTALASMAFAFVVLDEAHLVRNPQSAAFKAVTSLQASHRLALSGTPVQNHVGDLWALFAFLLPGYLGDWPAFRRDVVTPIARGRARLATPAHKERAALALDALHQRVLPFVLRRTKDDVLTELPPKIISTRRLALSPLQQRLYELATAPEASTGLSSVFSSLQTLKKICVAPALVAAQGALVRGLTSAQRRVLLDWRQSGKLVGLHDLLVDECDLGPRDDEEISDEKVPSDDKEEEGDGEEAEEHQSKGKKNRRDKHRCLIFAHSKAALDAVGAMLADALPHLTVARLDGATPSKRRQEVVQQFNADASIDLLLLTTAVGGLGLTLTGADTVVFVEHAWNPFVDLQAMDRAHRIGQRRTVRVFRLLMTASLEEHIADLQDFKDRVARTVVQATSADASLRTSTQHVLSLLQTSSGVAQASALEELRLKAKRSKTEAPPALLPKAALEVLEELGEMWDATQYDSLAFPE</sequence>
<organism evidence="7 8">
    <name type="scientific">Pythium insidiosum</name>
    <name type="common">Pythiosis disease agent</name>
    <dbReference type="NCBI Taxonomy" id="114742"/>
    <lineage>
        <taxon>Eukaryota</taxon>
        <taxon>Sar</taxon>
        <taxon>Stramenopiles</taxon>
        <taxon>Oomycota</taxon>
        <taxon>Peronosporomycetes</taxon>
        <taxon>Pythiales</taxon>
        <taxon>Pythiaceae</taxon>
        <taxon>Pythium</taxon>
    </lineage>
</organism>
<keyword evidence="2" id="KW-0547">Nucleotide-binding</keyword>
<dbReference type="GO" id="GO:0005524">
    <property type="term" value="F:ATP binding"/>
    <property type="evidence" value="ECO:0007669"/>
    <property type="project" value="InterPro"/>
</dbReference>
<dbReference type="PANTHER" id="PTHR36498">
    <property type="entry name" value="TATA-BINDING PROTEIN-ASSOCIATED FACTOR 172"/>
    <property type="match status" value="1"/>
</dbReference>
<dbReference type="GO" id="GO:0003677">
    <property type="term" value="F:DNA binding"/>
    <property type="evidence" value="ECO:0007669"/>
    <property type="project" value="UniProtKB-KW"/>
</dbReference>
<proteinExistence type="predicted"/>
<dbReference type="Gene3D" id="3.40.50.10810">
    <property type="entry name" value="Tandem AAA-ATPase domain"/>
    <property type="match status" value="1"/>
</dbReference>
<feature type="region of interest" description="Disordered" evidence="4">
    <location>
        <begin position="553"/>
        <end position="579"/>
    </location>
</feature>
<dbReference type="Pfam" id="PF00176">
    <property type="entry name" value="SNF2-rel_dom"/>
    <property type="match status" value="1"/>
</dbReference>
<comment type="caution">
    <text evidence="7">The sequence shown here is derived from an EMBL/GenBank/DDBJ whole genome shotgun (WGS) entry which is preliminary data.</text>
</comment>
<keyword evidence="2" id="KW-0347">Helicase</keyword>
<dbReference type="InterPro" id="IPR016024">
    <property type="entry name" value="ARM-type_fold"/>
</dbReference>
<feature type="domain" description="Helicase C-terminal" evidence="6">
    <location>
        <begin position="1530"/>
        <end position="1685"/>
    </location>
</feature>
<keyword evidence="2" id="KW-0067">ATP-binding</keyword>
<dbReference type="SMART" id="SM00487">
    <property type="entry name" value="DEXDc"/>
    <property type="match status" value="1"/>
</dbReference>
<evidence type="ECO:0008006" key="9">
    <source>
        <dbReference type="Google" id="ProtNLM"/>
    </source>
</evidence>
<feature type="region of interest" description="Disordered" evidence="4">
    <location>
        <begin position="1"/>
        <end position="22"/>
    </location>
</feature>
<dbReference type="SUPFAM" id="SSF52540">
    <property type="entry name" value="P-loop containing nucleoside triphosphate hydrolases"/>
    <property type="match status" value="2"/>
</dbReference>
<dbReference type="Pfam" id="PF12054">
    <property type="entry name" value="DUF3535"/>
    <property type="match status" value="1"/>
</dbReference>
<dbReference type="EMBL" id="JAKCXM010000323">
    <property type="protein sequence ID" value="KAJ0395848.1"/>
    <property type="molecule type" value="Genomic_DNA"/>
</dbReference>
<evidence type="ECO:0000313" key="7">
    <source>
        <dbReference type="EMBL" id="KAJ0395848.1"/>
    </source>
</evidence>
<protein>
    <recommendedName>
        <fullName evidence="9">TATA-binding protein-associated factor</fullName>
    </recommendedName>
</protein>
<dbReference type="Pfam" id="PF00271">
    <property type="entry name" value="Helicase_C"/>
    <property type="match status" value="1"/>
</dbReference>
<dbReference type="GO" id="GO:0017025">
    <property type="term" value="F:TBP-class protein binding"/>
    <property type="evidence" value="ECO:0007669"/>
    <property type="project" value="InterPro"/>
</dbReference>
<dbReference type="InterPro" id="IPR022707">
    <property type="entry name" value="Mot1_central_dom"/>
</dbReference>
<feature type="region of interest" description="Disordered" evidence="4">
    <location>
        <begin position="210"/>
        <end position="234"/>
    </location>
</feature>
<dbReference type="InterPro" id="IPR027417">
    <property type="entry name" value="P-loop_NTPase"/>
</dbReference>
<accession>A0AAD5Q610</accession>
<keyword evidence="3" id="KW-0238">DNA-binding</keyword>
<evidence type="ECO:0000256" key="1">
    <source>
        <dbReference type="ARBA" id="ARBA00022801"/>
    </source>
</evidence>
<keyword evidence="8" id="KW-1185">Reference proteome</keyword>
<dbReference type="GO" id="GO:0016887">
    <property type="term" value="F:ATP hydrolysis activity"/>
    <property type="evidence" value="ECO:0007669"/>
    <property type="project" value="InterPro"/>
</dbReference>
<evidence type="ECO:0000256" key="2">
    <source>
        <dbReference type="ARBA" id="ARBA00022806"/>
    </source>
</evidence>
<dbReference type="InterPro" id="IPR049730">
    <property type="entry name" value="SNF2/RAD54-like_C"/>
</dbReference>
<dbReference type="InterPro" id="IPR011989">
    <property type="entry name" value="ARM-like"/>
</dbReference>
<name>A0AAD5Q610_PYTIN</name>
<evidence type="ECO:0000313" key="8">
    <source>
        <dbReference type="Proteomes" id="UP001209570"/>
    </source>
</evidence>
<feature type="region of interest" description="Disordered" evidence="4">
    <location>
        <begin position="1505"/>
        <end position="1541"/>
    </location>
</feature>
<dbReference type="CDD" id="cd18793">
    <property type="entry name" value="SF2_C_SNF"/>
    <property type="match status" value="1"/>
</dbReference>
<evidence type="ECO:0000256" key="4">
    <source>
        <dbReference type="SAM" id="MobiDB-lite"/>
    </source>
</evidence>
<evidence type="ECO:0000259" key="5">
    <source>
        <dbReference type="PROSITE" id="PS51192"/>
    </source>
</evidence>
<dbReference type="PROSITE" id="PS51194">
    <property type="entry name" value="HELICASE_CTER"/>
    <property type="match status" value="1"/>
</dbReference>
<dbReference type="InterPro" id="IPR000330">
    <property type="entry name" value="SNF2_N"/>
</dbReference>
<dbReference type="InterPro" id="IPR001650">
    <property type="entry name" value="Helicase_C-like"/>
</dbReference>
<dbReference type="PROSITE" id="PS51192">
    <property type="entry name" value="HELICASE_ATP_BIND_1"/>
    <property type="match status" value="1"/>
</dbReference>
<dbReference type="PANTHER" id="PTHR36498:SF1">
    <property type="entry name" value="TATA-BINDING PROTEIN-ASSOCIATED FACTOR 172"/>
    <property type="match status" value="1"/>
</dbReference>
<dbReference type="Gene3D" id="3.40.50.300">
    <property type="entry name" value="P-loop containing nucleotide triphosphate hydrolases"/>
    <property type="match status" value="1"/>
</dbReference>
<reference evidence="7" key="1">
    <citation type="submission" date="2021-12" db="EMBL/GenBank/DDBJ databases">
        <title>Prjna785345.</title>
        <authorList>
            <person name="Rujirawat T."/>
            <person name="Krajaejun T."/>
        </authorList>
    </citation>
    <scope>NUCLEOTIDE SEQUENCE</scope>
    <source>
        <strain evidence="7">Pi057C3</strain>
    </source>
</reference>